<name>A0A8J2N7N2_9PLEO</name>
<dbReference type="EMBL" id="CAJRGZ010000030">
    <property type="protein sequence ID" value="CAG5186754.1"/>
    <property type="molecule type" value="Genomic_DNA"/>
</dbReference>
<comment type="caution">
    <text evidence="1">The sequence shown here is derived from an EMBL/GenBank/DDBJ whole genome shotgun (WGS) entry which is preliminary data.</text>
</comment>
<sequence>MAGTIQTPQPNGDAPSRRGIYFLTHPRSASNLFQTMMSKQPGYQNSGYKLFDAGFATLAQLEQGKVSEMLEEEREKLYEMFRTAFGKLEDELDDCAKNGKQAFIKEHTLFLSAPDKISSSAYPGDNPPLLTVYRRNEPHDANTIYTNPTSVPDSFLLSLQPIFIIRHPILMFPSMLRTQKGWRPDPHPSSPYCRIFLNLRHSRALYDWYLEHGASADIMPRVIDADDIMLNPAAERQLCEQTGLHADNVQYEWDERKIETPRQARFLGTISASRGIKPGLEAKGKSLEEEREKWVQEFGEEDAEDLARFVNDAMEDYKYLHSKRTTGDLVEA</sequence>
<protein>
    <submittedName>
        <fullName evidence="1">Uncharacterized protein</fullName>
    </submittedName>
</protein>
<dbReference type="OrthoDB" id="3650366at2759"/>
<dbReference type="GeneID" id="67011994"/>
<proteinExistence type="predicted"/>
<keyword evidence="2" id="KW-1185">Reference proteome</keyword>
<dbReference type="RefSeq" id="XP_043175271.1">
    <property type="nucleotide sequence ID" value="XM_043319336.1"/>
</dbReference>
<dbReference type="InterPro" id="IPR027417">
    <property type="entry name" value="P-loop_NTPase"/>
</dbReference>
<dbReference type="PANTHER" id="PTHR48312:SF1">
    <property type="entry name" value="SULFOTRANSFERASE"/>
    <property type="match status" value="1"/>
</dbReference>
<accession>A0A8J2N7N2</accession>
<dbReference type="SUPFAM" id="SSF52540">
    <property type="entry name" value="P-loop containing nucleoside triphosphate hydrolases"/>
    <property type="match status" value="1"/>
</dbReference>
<organism evidence="1 2">
    <name type="scientific">Alternaria atra</name>
    <dbReference type="NCBI Taxonomy" id="119953"/>
    <lineage>
        <taxon>Eukaryota</taxon>
        <taxon>Fungi</taxon>
        <taxon>Dikarya</taxon>
        <taxon>Ascomycota</taxon>
        <taxon>Pezizomycotina</taxon>
        <taxon>Dothideomycetes</taxon>
        <taxon>Pleosporomycetidae</taxon>
        <taxon>Pleosporales</taxon>
        <taxon>Pleosporineae</taxon>
        <taxon>Pleosporaceae</taxon>
        <taxon>Alternaria</taxon>
        <taxon>Alternaria sect. Ulocladioides</taxon>
    </lineage>
</organism>
<evidence type="ECO:0000313" key="2">
    <source>
        <dbReference type="Proteomes" id="UP000676310"/>
    </source>
</evidence>
<dbReference type="Proteomes" id="UP000676310">
    <property type="component" value="Unassembled WGS sequence"/>
</dbReference>
<gene>
    <name evidence="1" type="ORF">ALTATR162_LOCUS11694</name>
</gene>
<dbReference type="AlphaFoldDB" id="A0A8J2N7N2"/>
<dbReference type="PANTHER" id="PTHR48312">
    <property type="match status" value="1"/>
</dbReference>
<dbReference type="Gene3D" id="3.40.50.300">
    <property type="entry name" value="P-loop containing nucleotide triphosphate hydrolases"/>
    <property type="match status" value="1"/>
</dbReference>
<evidence type="ECO:0000313" key="1">
    <source>
        <dbReference type="EMBL" id="CAG5186754.1"/>
    </source>
</evidence>
<reference evidence="1" key="1">
    <citation type="submission" date="2021-05" db="EMBL/GenBank/DDBJ databases">
        <authorList>
            <person name="Stam R."/>
        </authorList>
    </citation>
    <scope>NUCLEOTIDE SEQUENCE</scope>
    <source>
        <strain evidence="1">CS162</strain>
    </source>
</reference>